<name>A0A4C1XVV3_EUMVA</name>
<accession>A0A4C1XVV3</accession>
<protein>
    <submittedName>
        <fullName evidence="1">Uncharacterized protein</fullName>
    </submittedName>
</protein>
<keyword evidence="2" id="KW-1185">Reference proteome</keyword>
<dbReference type="Proteomes" id="UP000299102">
    <property type="component" value="Unassembled WGS sequence"/>
</dbReference>
<gene>
    <name evidence="1" type="ORF">EVAR_90548_1</name>
</gene>
<evidence type="ECO:0000313" key="2">
    <source>
        <dbReference type="Proteomes" id="UP000299102"/>
    </source>
</evidence>
<comment type="caution">
    <text evidence="1">The sequence shown here is derived from an EMBL/GenBank/DDBJ whole genome shotgun (WGS) entry which is preliminary data.</text>
</comment>
<proteinExistence type="predicted"/>
<dbReference type="AlphaFoldDB" id="A0A4C1XVV3"/>
<organism evidence="1 2">
    <name type="scientific">Eumeta variegata</name>
    <name type="common">Bagworm moth</name>
    <name type="synonym">Eumeta japonica</name>
    <dbReference type="NCBI Taxonomy" id="151549"/>
    <lineage>
        <taxon>Eukaryota</taxon>
        <taxon>Metazoa</taxon>
        <taxon>Ecdysozoa</taxon>
        <taxon>Arthropoda</taxon>
        <taxon>Hexapoda</taxon>
        <taxon>Insecta</taxon>
        <taxon>Pterygota</taxon>
        <taxon>Neoptera</taxon>
        <taxon>Endopterygota</taxon>
        <taxon>Lepidoptera</taxon>
        <taxon>Glossata</taxon>
        <taxon>Ditrysia</taxon>
        <taxon>Tineoidea</taxon>
        <taxon>Psychidae</taxon>
        <taxon>Oiketicinae</taxon>
        <taxon>Eumeta</taxon>
    </lineage>
</organism>
<sequence>MQLSTDISRPGGVASGERFMVVGSPTTTVSRVFDGADSEVISEEMAEHWSWLTGAGCQEGPDDYVYSGPGRPRRAPQRPLVKVARSARLHTIASLTNDAPLHDSPRIHRTSSGHMILLKCAGGRETGEKRSFMVSLNPLRRSLQRIYYRVGGEDLTEDLKNPRD</sequence>
<dbReference type="EMBL" id="BGZK01000988">
    <property type="protein sequence ID" value="GBP67698.1"/>
    <property type="molecule type" value="Genomic_DNA"/>
</dbReference>
<reference evidence="1 2" key="1">
    <citation type="journal article" date="2019" name="Commun. Biol.">
        <title>The bagworm genome reveals a unique fibroin gene that provides high tensile strength.</title>
        <authorList>
            <person name="Kono N."/>
            <person name="Nakamura H."/>
            <person name="Ohtoshi R."/>
            <person name="Tomita M."/>
            <person name="Numata K."/>
            <person name="Arakawa K."/>
        </authorList>
    </citation>
    <scope>NUCLEOTIDE SEQUENCE [LARGE SCALE GENOMIC DNA]</scope>
</reference>
<dbReference type="OrthoDB" id="7474376at2759"/>
<evidence type="ECO:0000313" key="1">
    <source>
        <dbReference type="EMBL" id="GBP67698.1"/>
    </source>
</evidence>